<proteinExistence type="predicted"/>
<organism evidence="1 2">
    <name type="scientific">Lupinus angustifolius</name>
    <name type="common">Narrow-leaved blue lupine</name>
    <dbReference type="NCBI Taxonomy" id="3871"/>
    <lineage>
        <taxon>Eukaryota</taxon>
        <taxon>Viridiplantae</taxon>
        <taxon>Streptophyta</taxon>
        <taxon>Embryophyta</taxon>
        <taxon>Tracheophyta</taxon>
        <taxon>Spermatophyta</taxon>
        <taxon>Magnoliopsida</taxon>
        <taxon>eudicotyledons</taxon>
        <taxon>Gunneridae</taxon>
        <taxon>Pentapetalae</taxon>
        <taxon>rosids</taxon>
        <taxon>fabids</taxon>
        <taxon>Fabales</taxon>
        <taxon>Fabaceae</taxon>
        <taxon>Papilionoideae</taxon>
        <taxon>50 kb inversion clade</taxon>
        <taxon>genistoids sensu lato</taxon>
        <taxon>core genistoids</taxon>
        <taxon>Genisteae</taxon>
        <taxon>Lupinus</taxon>
    </lineage>
</organism>
<reference evidence="1 2" key="1">
    <citation type="journal article" date="2017" name="Plant Biotechnol. J.">
        <title>A comprehensive draft genome sequence for lupin (Lupinus angustifolius), an emerging health food: insights into plant-microbe interactions and legume evolution.</title>
        <authorList>
            <person name="Hane J.K."/>
            <person name="Ming Y."/>
            <person name="Kamphuis L.G."/>
            <person name="Nelson M.N."/>
            <person name="Garg G."/>
            <person name="Atkins C.A."/>
            <person name="Bayer P.E."/>
            <person name="Bravo A."/>
            <person name="Bringans S."/>
            <person name="Cannon S."/>
            <person name="Edwards D."/>
            <person name="Foley R."/>
            <person name="Gao L.L."/>
            <person name="Harrison M.J."/>
            <person name="Huang W."/>
            <person name="Hurgobin B."/>
            <person name="Li S."/>
            <person name="Liu C.W."/>
            <person name="McGrath A."/>
            <person name="Morahan G."/>
            <person name="Murray J."/>
            <person name="Weller J."/>
            <person name="Jian J."/>
            <person name="Singh K.B."/>
        </authorList>
    </citation>
    <scope>NUCLEOTIDE SEQUENCE [LARGE SCALE GENOMIC DNA]</scope>
    <source>
        <strain evidence="2">cv. Tanjil</strain>
        <tissue evidence="1">Whole plant</tissue>
    </source>
</reference>
<sequence>MYSEVAETLPRKGFSMFTIGKVSLANMRLRTIAQTMNEKPRRSLTDLYPTKKLVSKVVELALQAPSIVVVVPIPSISNRAQKLVLAMNEKSDDDDNLLISCKIQKVDARTIASTLNKNKRST</sequence>
<keyword evidence="2" id="KW-1185">Reference proteome</keyword>
<protein>
    <submittedName>
        <fullName evidence="1">Uncharacterized protein</fullName>
    </submittedName>
</protein>
<name>A0A1J7HGQ1_LUPAN</name>
<evidence type="ECO:0000313" key="2">
    <source>
        <dbReference type="Proteomes" id="UP000188354"/>
    </source>
</evidence>
<dbReference type="EMBL" id="CM007371">
    <property type="protein sequence ID" value="OIW01561.1"/>
    <property type="molecule type" value="Genomic_DNA"/>
</dbReference>
<dbReference type="AlphaFoldDB" id="A0A1J7HGQ1"/>
<dbReference type="Gramene" id="OIW01561">
    <property type="protein sequence ID" value="OIW01561"/>
    <property type="gene ID" value="TanjilG_09385"/>
</dbReference>
<evidence type="ECO:0000313" key="1">
    <source>
        <dbReference type="EMBL" id="OIW01561.1"/>
    </source>
</evidence>
<accession>A0A1J7HGQ1</accession>
<gene>
    <name evidence="1" type="ORF">TanjilG_09385</name>
</gene>
<dbReference type="Proteomes" id="UP000188354">
    <property type="component" value="Chromosome LG11"/>
</dbReference>